<evidence type="ECO:0008006" key="4">
    <source>
        <dbReference type="Google" id="ProtNLM"/>
    </source>
</evidence>
<sequence>MLRRITMLLMFACLVSVGTAQADINVTIDPADFTFGYMIVYNLPADGGAYQFEGGWGFSDLVATFSGSDLTLSPNTIGDPNEYWYKCVGSAVPPNCGGPGAPGNKCMEAIGHAQIDDGSLSGDNVIFSGEVLANSFTQAHTVTAFIRDFAPDFSSFNETQLPLNAIGPFSLSLATIADPTRHVQYGFITKGENVWVTDTGPFGSMTIGPVGPTPTEDTTWGGIKTVLGN</sequence>
<protein>
    <recommendedName>
        <fullName evidence="4">PEP-CTERM sorting domain-containing protein</fullName>
    </recommendedName>
</protein>
<accession>A0A7Y2EAN7</accession>
<evidence type="ECO:0000313" key="3">
    <source>
        <dbReference type="Proteomes" id="UP000547674"/>
    </source>
</evidence>
<organism evidence="2 3">
    <name type="scientific">Eiseniibacteriota bacterium</name>
    <dbReference type="NCBI Taxonomy" id="2212470"/>
    <lineage>
        <taxon>Bacteria</taxon>
        <taxon>Candidatus Eiseniibacteriota</taxon>
    </lineage>
</organism>
<name>A0A7Y2EAN7_UNCEI</name>
<reference evidence="2 3" key="1">
    <citation type="submission" date="2020-03" db="EMBL/GenBank/DDBJ databases">
        <title>Metabolic flexibility allows generalist bacteria to become dominant in a frequently disturbed ecosystem.</title>
        <authorList>
            <person name="Chen Y.-J."/>
            <person name="Leung P.M."/>
            <person name="Bay S.K."/>
            <person name="Hugenholtz P."/>
            <person name="Kessler A.J."/>
            <person name="Shelley G."/>
            <person name="Waite D.W."/>
            <person name="Cook P.L."/>
            <person name="Greening C."/>
        </authorList>
    </citation>
    <scope>NUCLEOTIDE SEQUENCE [LARGE SCALE GENOMIC DNA]</scope>
    <source>
        <strain evidence="2">SS_bin_28</strain>
    </source>
</reference>
<gene>
    <name evidence="2" type="ORF">HKN21_06870</name>
</gene>
<feature type="chain" id="PRO_5030949233" description="PEP-CTERM sorting domain-containing protein" evidence="1">
    <location>
        <begin position="23"/>
        <end position="229"/>
    </location>
</feature>
<dbReference type="EMBL" id="JABDJR010000263">
    <property type="protein sequence ID" value="NNF06465.1"/>
    <property type="molecule type" value="Genomic_DNA"/>
</dbReference>
<dbReference type="AlphaFoldDB" id="A0A7Y2EAN7"/>
<proteinExistence type="predicted"/>
<feature type="signal peptide" evidence="1">
    <location>
        <begin position="1"/>
        <end position="22"/>
    </location>
</feature>
<comment type="caution">
    <text evidence="2">The sequence shown here is derived from an EMBL/GenBank/DDBJ whole genome shotgun (WGS) entry which is preliminary data.</text>
</comment>
<keyword evidence="1" id="KW-0732">Signal</keyword>
<dbReference type="Proteomes" id="UP000547674">
    <property type="component" value="Unassembled WGS sequence"/>
</dbReference>
<evidence type="ECO:0000256" key="1">
    <source>
        <dbReference type="SAM" id="SignalP"/>
    </source>
</evidence>
<evidence type="ECO:0000313" key="2">
    <source>
        <dbReference type="EMBL" id="NNF06465.1"/>
    </source>
</evidence>